<dbReference type="AlphaFoldDB" id="A0A137SU70"/>
<reference evidence="2 3" key="1">
    <citation type="submission" date="2016-02" db="EMBL/GenBank/DDBJ databases">
        <authorList>
            <person name="Wen L."/>
            <person name="He K."/>
            <person name="Yang H."/>
        </authorList>
    </citation>
    <scope>NUCLEOTIDE SEQUENCE [LARGE SCALE GENOMIC DNA]</scope>
    <source>
        <strain evidence="2 3">GED7880</strain>
    </source>
</reference>
<dbReference type="Proteomes" id="UP000070093">
    <property type="component" value="Unassembled WGS sequence"/>
</dbReference>
<evidence type="ECO:0000313" key="2">
    <source>
        <dbReference type="EMBL" id="KXO15949.1"/>
    </source>
</evidence>
<evidence type="ECO:0000313" key="3">
    <source>
        <dbReference type="Proteomes" id="UP000070093"/>
    </source>
</evidence>
<dbReference type="PATRIC" id="fig|28125.4.peg.1514"/>
<evidence type="ECO:0000256" key="1">
    <source>
        <dbReference type="SAM" id="Phobius"/>
    </source>
</evidence>
<keyword evidence="1" id="KW-0472">Membrane</keyword>
<gene>
    <name evidence="2" type="ORF">HMPREF3202_01528</name>
</gene>
<dbReference type="RefSeq" id="WP_036887270.1">
    <property type="nucleotide sequence ID" value="NZ_KQ965688.1"/>
</dbReference>
<proteinExistence type="predicted"/>
<sequence length="295" mass="32880">MKKTTKWVIASVILSYAFWVIFPMINNAKPIGTVLNVDVEKLVHLPASSSLRMDINPTTSEYDIKYGGYTCEATIVIDEAVKGIDIILPTEVLKLTTKNCVSSFDYTDTFKKAADNYNLVLSTKKTPKLDNDDQNLIKTKLGDYETHSYPLTFKMSAATLLKHIKQRDMRWSECTNLTIKGLKVASLVYTDSFGVTFSHCTFDTLRVNVDDESCFLNHSTVGTLYLLVVDYSQPDAGYMSTSFATEESHIGVLYLTGGGQVSVSANDYEKIYYAPTKGDTLNVELMGLSKAIRLK</sequence>
<name>A0A137SU70_9BACT</name>
<dbReference type="STRING" id="28125.HMPREF3202_01528"/>
<dbReference type="EMBL" id="LTAG01000085">
    <property type="protein sequence ID" value="KXO15949.1"/>
    <property type="molecule type" value="Genomic_DNA"/>
</dbReference>
<comment type="caution">
    <text evidence="2">The sequence shown here is derived from an EMBL/GenBank/DDBJ whole genome shotgun (WGS) entry which is preliminary data.</text>
</comment>
<keyword evidence="1" id="KW-0812">Transmembrane</keyword>
<organism evidence="2 3">
    <name type="scientific">Prevotella bivia</name>
    <dbReference type="NCBI Taxonomy" id="28125"/>
    <lineage>
        <taxon>Bacteria</taxon>
        <taxon>Pseudomonadati</taxon>
        <taxon>Bacteroidota</taxon>
        <taxon>Bacteroidia</taxon>
        <taxon>Bacteroidales</taxon>
        <taxon>Prevotellaceae</taxon>
        <taxon>Prevotella</taxon>
    </lineage>
</organism>
<feature type="transmembrane region" description="Helical" evidence="1">
    <location>
        <begin position="7"/>
        <end position="25"/>
    </location>
</feature>
<accession>A0A137SU70</accession>
<keyword evidence="1" id="KW-1133">Transmembrane helix</keyword>
<protein>
    <submittedName>
        <fullName evidence="2">Uncharacterized protein</fullName>
    </submittedName>
</protein>